<dbReference type="AlphaFoldDB" id="A0A381PPF0"/>
<dbReference type="Pfam" id="PF01370">
    <property type="entry name" value="Epimerase"/>
    <property type="match status" value="1"/>
</dbReference>
<feature type="domain" description="DUF1731" evidence="2">
    <location>
        <begin position="247"/>
        <end position="293"/>
    </location>
</feature>
<proteinExistence type="predicted"/>
<dbReference type="Gene3D" id="3.40.50.720">
    <property type="entry name" value="NAD(P)-binding Rossmann-like Domain"/>
    <property type="match status" value="1"/>
</dbReference>
<dbReference type="InterPro" id="IPR013549">
    <property type="entry name" value="DUF1731"/>
</dbReference>
<organism evidence="3">
    <name type="scientific">marine metagenome</name>
    <dbReference type="NCBI Taxonomy" id="408172"/>
    <lineage>
        <taxon>unclassified sequences</taxon>
        <taxon>metagenomes</taxon>
        <taxon>ecological metagenomes</taxon>
    </lineage>
</organism>
<reference evidence="3" key="1">
    <citation type="submission" date="2018-05" db="EMBL/GenBank/DDBJ databases">
        <authorList>
            <person name="Lanie J.A."/>
            <person name="Ng W.-L."/>
            <person name="Kazmierczak K.M."/>
            <person name="Andrzejewski T.M."/>
            <person name="Davidsen T.M."/>
            <person name="Wayne K.J."/>
            <person name="Tettelin H."/>
            <person name="Glass J.I."/>
            <person name="Rusch D."/>
            <person name="Podicherti R."/>
            <person name="Tsui H.-C.T."/>
            <person name="Winkler M.E."/>
        </authorList>
    </citation>
    <scope>NUCLEOTIDE SEQUENCE</scope>
</reference>
<dbReference type="NCBIfam" id="TIGR01777">
    <property type="entry name" value="yfcH"/>
    <property type="match status" value="1"/>
</dbReference>
<feature type="domain" description="NAD-dependent epimerase/dehydratase" evidence="1">
    <location>
        <begin position="3"/>
        <end position="212"/>
    </location>
</feature>
<protein>
    <recommendedName>
        <fullName evidence="4">TIGR01777 family protein</fullName>
    </recommendedName>
</protein>
<gene>
    <name evidence="3" type="ORF">METZ01_LOCUS21760</name>
</gene>
<dbReference type="SUPFAM" id="SSF51735">
    <property type="entry name" value="NAD(P)-binding Rossmann-fold domains"/>
    <property type="match status" value="1"/>
</dbReference>
<dbReference type="InterPro" id="IPR010099">
    <property type="entry name" value="SDR39U1"/>
</dbReference>
<dbReference type="InterPro" id="IPR036291">
    <property type="entry name" value="NAD(P)-bd_dom_sf"/>
</dbReference>
<dbReference type="Pfam" id="PF08338">
    <property type="entry name" value="DUF1731"/>
    <property type="match status" value="1"/>
</dbReference>
<evidence type="ECO:0000259" key="1">
    <source>
        <dbReference type="Pfam" id="PF01370"/>
    </source>
</evidence>
<dbReference type="PANTHER" id="PTHR11092:SF0">
    <property type="entry name" value="EPIMERASE FAMILY PROTEIN SDR39U1"/>
    <property type="match status" value="1"/>
</dbReference>
<evidence type="ECO:0000313" key="3">
    <source>
        <dbReference type="EMBL" id="SUZ68906.1"/>
    </source>
</evidence>
<dbReference type="PANTHER" id="PTHR11092">
    <property type="entry name" value="SUGAR NUCLEOTIDE EPIMERASE RELATED"/>
    <property type="match status" value="1"/>
</dbReference>
<sequence>MKVLITGSSGLIGTALSKSLTAEGHSAIRLQRQNNDPDSPVWDPENCLKDLARVGEIYAVVHLAGENIADGRWSKTKKNRILNSRVKGTKLLAEYFANSNQKPRVIISASAVGFYGDRGAEIVDEDSKAGNGFLANVCVQWEDALKVAVEAGIRVIKVRFGTVLSKEGGALKKMLLPFKLGLGGVFGSGEQYMSWVSIDDAVAMIQYVMTNDSLQGPVNFVTPNALNNRKFTKSLGQVLSRPTIFPLPAFAARIALGEMANELLLSSNRVYPSKLMESGYKFLHPELNQALINLK</sequence>
<dbReference type="InterPro" id="IPR001509">
    <property type="entry name" value="Epimerase_deHydtase"/>
</dbReference>
<dbReference type="CDD" id="cd05242">
    <property type="entry name" value="SDR_a8"/>
    <property type="match status" value="1"/>
</dbReference>
<evidence type="ECO:0000259" key="2">
    <source>
        <dbReference type="Pfam" id="PF08338"/>
    </source>
</evidence>
<dbReference type="EMBL" id="UINC01001047">
    <property type="protein sequence ID" value="SUZ68906.1"/>
    <property type="molecule type" value="Genomic_DNA"/>
</dbReference>
<name>A0A381PPF0_9ZZZZ</name>
<evidence type="ECO:0008006" key="4">
    <source>
        <dbReference type="Google" id="ProtNLM"/>
    </source>
</evidence>
<accession>A0A381PPF0</accession>